<protein>
    <submittedName>
        <fullName evidence="1">Uncharacterized protein</fullName>
    </submittedName>
</protein>
<sequence>MAQNDEGFMYGKVTTVSGNVYLGQLRWGDEEIFWNDIFNSSKVSNNNFKYIHEEEEQDDEKENSWLDFDWKFLSIWDDKFSSTSHRFACRFGDIKSIIIRGDEKVDVLLKNGAKINVRGGSNDIGTKIKIYDAEIGRLELRWSKIRQIDFMPTPTSLNYKFGHPLFGTVETYRKGDFVGYVQWDHDERISSDILDGKSQDGGLKIPFGNIKILESKNSGSIVILNSGREIYLTGSNDVNKENRGIIVTSDQLGKIDIPWREFKKVTFEKTMQSGASYQSYPTPRAIKGKVKIIGGESLQGLIVYDLDESWDFELLDGNDDNLKYRIPFRNIKKIIPKNYNYSLVTLRNGLELLLGDERDVSEENDGLLIFKRNHEKPTYIKWKTVDEIIFD</sequence>
<dbReference type="Proteomes" id="UP001172083">
    <property type="component" value="Unassembled WGS sequence"/>
</dbReference>
<keyword evidence="2" id="KW-1185">Reference proteome</keyword>
<organism evidence="1 2">
    <name type="scientific">Agaribacillus aureus</name>
    <dbReference type="NCBI Taxonomy" id="3051825"/>
    <lineage>
        <taxon>Bacteria</taxon>
        <taxon>Pseudomonadati</taxon>
        <taxon>Bacteroidota</taxon>
        <taxon>Cytophagia</taxon>
        <taxon>Cytophagales</taxon>
        <taxon>Splendidivirgaceae</taxon>
        <taxon>Agaribacillus</taxon>
    </lineage>
</organism>
<accession>A0ABT8L3J3</accession>
<proteinExistence type="predicted"/>
<name>A0ABT8L3J3_9BACT</name>
<evidence type="ECO:0000313" key="1">
    <source>
        <dbReference type="EMBL" id="MDN5212295.1"/>
    </source>
</evidence>
<comment type="caution">
    <text evidence="1">The sequence shown here is derived from an EMBL/GenBank/DDBJ whole genome shotgun (WGS) entry which is preliminary data.</text>
</comment>
<gene>
    <name evidence="1" type="ORF">QQ020_09555</name>
</gene>
<dbReference type="RefSeq" id="WP_346757614.1">
    <property type="nucleotide sequence ID" value="NZ_JAUJEB010000001.1"/>
</dbReference>
<dbReference type="EMBL" id="JAUJEB010000001">
    <property type="protein sequence ID" value="MDN5212295.1"/>
    <property type="molecule type" value="Genomic_DNA"/>
</dbReference>
<evidence type="ECO:0000313" key="2">
    <source>
        <dbReference type="Proteomes" id="UP001172083"/>
    </source>
</evidence>
<reference evidence="1" key="1">
    <citation type="submission" date="2023-06" db="EMBL/GenBank/DDBJ databases">
        <title>Genomic of Agaribacillus aureum.</title>
        <authorList>
            <person name="Wang G."/>
        </authorList>
    </citation>
    <scope>NUCLEOTIDE SEQUENCE</scope>
    <source>
        <strain evidence="1">BMA12</strain>
    </source>
</reference>